<gene>
    <name evidence="2" type="ORF">FKW77_005683</name>
</gene>
<keyword evidence="3" id="KW-1185">Reference proteome</keyword>
<dbReference type="Pfam" id="PF24494">
    <property type="entry name" value="DUF7587"/>
    <property type="match status" value="1"/>
</dbReference>
<evidence type="ECO:0000313" key="2">
    <source>
        <dbReference type="EMBL" id="QDS74401.1"/>
    </source>
</evidence>
<sequence>MPCPRVSQLDIAGDESPTRPLAASLLTAIRALADSTNTLISQVKPLQPQAGSWDKLPVDDISAFLHGTELLTEITSKLQAHAGVLNDAIERIIMTQLVSLGSQGVNEVQRTRAISKMLSHFDERIREIVRDVLDDNGRRDLLLRVAEACYKEAVDPHGKLNIDDYFAALDEAALKRRYGRDFANEQRYEHENRVDVDGNEADSFQKRSERKRAGEERRRSCWYGFWVNALNNIPDGPTLFNPPTNTRFDTIVPRYLFRTFDQFSAGYNSENEISSGASILPSAASRTDIFSLERMIARLMLHRHLEGKPDEEHPDTNLVSWTSSFLYAMQCAIWRRRRFGATRSEIKICMVDTSKFPRGQFARDICLINTYHDRQMDDEAANFFNFRLKKEEYYNGEFLSQGTLNLVDRSCVVSLEGLIEAGIFEMYPEFEDVGGEKLWANRVKALRQIWSSEQKTSDEEIDLSLKIAQECFSSFEALDIACILLTLKDRECSVLKSKSKPCSIDASTDESLTKDLDQFEQRRPKSADKPKEVCRCWTVTEAMKPEEETQNPEALMSIVPAQRTLRETFN</sequence>
<proteinExistence type="predicted"/>
<reference evidence="2 3" key="1">
    <citation type="submission" date="2019-07" db="EMBL/GenBank/DDBJ databases">
        <title>Finished genome of Venturia effusa.</title>
        <authorList>
            <person name="Young C.A."/>
            <person name="Cox M.P."/>
            <person name="Ganley A.R.D."/>
            <person name="David W.J."/>
        </authorList>
    </citation>
    <scope>NUCLEOTIDE SEQUENCE [LARGE SCALE GENOMIC DNA]</scope>
    <source>
        <strain evidence="3">albino</strain>
    </source>
</reference>
<accession>A0A517LFJ9</accession>
<name>A0A517LFJ9_9PEZI</name>
<protein>
    <recommendedName>
        <fullName evidence="1">DUF7587 domain-containing protein</fullName>
    </recommendedName>
</protein>
<dbReference type="AlphaFoldDB" id="A0A517LFJ9"/>
<feature type="domain" description="DUF7587" evidence="1">
    <location>
        <begin position="252"/>
        <end position="363"/>
    </location>
</feature>
<evidence type="ECO:0000259" key="1">
    <source>
        <dbReference type="Pfam" id="PF24494"/>
    </source>
</evidence>
<organism evidence="2 3">
    <name type="scientific">Venturia effusa</name>
    <dbReference type="NCBI Taxonomy" id="50376"/>
    <lineage>
        <taxon>Eukaryota</taxon>
        <taxon>Fungi</taxon>
        <taxon>Dikarya</taxon>
        <taxon>Ascomycota</taxon>
        <taxon>Pezizomycotina</taxon>
        <taxon>Dothideomycetes</taxon>
        <taxon>Pleosporomycetidae</taxon>
        <taxon>Venturiales</taxon>
        <taxon>Venturiaceae</taxon>
        <taxon>Venturia</taxon>
    </lineage>
</organism>
<evidence type="ECO:0000313" key="3">
    <source>
        <dbReference type="Proteomes" id="UP000316270"/>
    </source>
</evidence>
<dbReference type="OrthoDB" id="4152607at2759"/>
<dbReference type="Proteomes" id="UP000316270">
    <property type="component" value="Chromosome 11"/>
</dbReference>
<dbReference type="InterPro" id="IPR056009">
    <property type="entry name" value="DUF7587"/>
</dbReference>
<dbReference type="EMBL" id="CP042195">
    <property type="protein sequence ID" value="QDS74401.1"/>
    <property type="molecule type" value="Genomic_DNA"/>
</dbReference>
<dbReference type="STRING" id="50376.A0A517LFJ9"/>